<organism evidence="1 2">
    <name type="scientific">Streptomyces capitiformicae</name>
    <dbReference type="NCBI Taxonomy" id="2014920"/>
    <lineage>
        <taxon>Bacteria</taxon>
        <taxon>Bacillati</taxon>
        <taxon>Actinomycetota</taxon>
        <taxon>Actinomycetes</taxon>
        <taxon>Kitasatosporales</taxon>
        <taxon>Streptomycetaceae</taxon>
        <taxon>Streptomyces</taxon>
    </lineage>
</organism>
<protein>
    <submittedName>
        <fullName evidence="1">Uncharacterized protein</fullName>
    </submittedName>
</protein>
<accession>A0A919GPM9</accession>
<dbReference type="Proteomes" id="UP000603227">
    <property type="component" value="Unassembled WGS sequence"/>
</dbReference>
<dbReference type="EMBL" id="BNAT01000010">
    <property type="protein sequence ID" value="GHH88478.1"/>
    <property type="molecule type" value="Genomic_DNA"/>
</dbReference>
<name>A0A919GPM9_9ACTN</name>
<evidence type="ECO:0000313" key="1">
    <source>
        <dbReference type="EMBL" id="GHH88478.1"/>
    </source>
</evidence>
<reference evidence="1" key="2">
    <citation type="submission" date="2020-09" db="EMBL/GenBank/DDBJ databases">
        <authorList>
            <person name="Sun Q."/>
            <person name="Zhou Y."/>
        </authorList>
    </citation>
    <scope>NUCLEOTIDE SEQUENCE</scope>
    <source>
        <strain evidence="1">CGMCC 4.7403</strain>
    </source>
</reference>
<proteinExistence type="predicted"/>
<evidence type="ECO:0000313" key="2">
    <source>
        <dbReference type="Proteomes" id="UP000603227"/>
    </source>
</evidence>
<comment type="caution">
    <text evidence="1">The sequence shown here is derived from an EMBL/GenBank/DDBJ whole genome shotgun (WGS) entry which is preliminary data.</text>
</comment>
<keyword evidence="2" id="KW-1185">Reference proteome</keyword>
<reference evidence="1" key="1">
    <citation type="journal article" date="2014" name="Int. J. Syst. Evol. Microbiol.">
        <title>Complete genome sequence of Corynebacterium casei LMG S-19264T (=DSM 44701T), isolated from a smear-ripened cheese.</title>
        <authorList>
            <consortium name="US DOE Joint Genome Institute (JGI-PGF)"/>
            <person name="Walter F."/>
            <person name="Albersmeier A."/>
            <person name="Kalinowski J."/>
            <person name="Ruckert C."/>
        </authorList>
    </citation>
    <scope>NUCLEOTIDE SEQUENCE</scope>
    <source>
        <strain evidence="1">CGMCC 4.7403</strain>
    </source>
</reference>
<sequence length="71" mass="7957">MHVEPDGQLVYDPRTRRVGEYRGKVGPYAMLRPVGGGLEWEADPAVLRPATQAERIGAQVKAANRRAKRRM</sequence>
<gene>
    <name evidence="1" type="ORF">GCM10017771_33960</name>
</gene>
<dbReference type="AlphaFoldDB" id="A0A919GPM9"/>